<dbReference type="CDD" id="cd19178">
    <property type="entry name" value="SET_SETD6"/>
    <property type="match status" value="1"/>
</dbReference>
<keyword evidence="2" id="KW-0808">Transferase</keyword>
<proteinExistence type="predicted"/>
<name>A0A167ZNX4_9HYPO</name>
<dbReference type="InterPro" id="IPR046341">
    <property type="entry name" value="SET_dom_sf"/>
</dbReference>
<dbReference type="Pfam" id="PF09273">
    <property type="entry name" value="Rubis-subs-bind"/>
    <property type="match status" value="1"/>
</dbReference>
<protein>
    <submittedName>
        <fullName evidence="5">SET domain protein</fullName>
    </submittedName>
</protein>
<dbReference type="Pfam" id="PF00856">
    <property type="entry name" value="SET"/>
    <property type="match status" value="1"/>
</dbReference>
<dbReference type="PANTHER" id="PTHR13271">
    <property type="entry name" value="UNCHARACTERIZED PUTATIVE METHYLTRANSFERASE"/>
    <property type="match status" value="1"/>
</dbReference>
<dbReference type="Proteomes" id="UP000078544">
    <property type="component" value="Unassembled WGS sequence"/>
</dbReference>
<gene>
    <name evidence="5" type="ORF">AAL_05949</name>
</gene>
<accession>A0A167ZNX4</accession>
<dbReference type="Gene3D" id="3.90.1420.10">
    <property type="entry name" value="Rubisco LSMT, substrate-binding domain"/>
    <property type="match status" value="1"/>
</dbReference>
<dbReference type="Gene3D" id="3.90.1410.10">
    <property type="entry name" value="set domain protein methyltransferase, domain 1"/>
    <property type="match status" value="1"/>
</dbReference>
<dbReference type="OrthoDB" id="341421at2759"/>
<dbReference type="SUPFAM" id="SSF81822">
    <property type="entry name" value="RuBisCo LSMT C-terminal, substrate-binding domain"/>
    <property type="match status" value="1"/>
</dbReference>
<evidence type="ECO:0000256" key="3">
    <source>
        <dbReference type="ARBA" id="ARBA00022691"/>
    </source>
</evidence>
<dbReference type="InterPro" id="IPR036464">
    <property type="entry name" value="Rubisco_LSMT_subst-bd_sf"/>
</dbReference>
<comment type="caution">
    <text evidence="5">The sequence shown here is derived from an EMBL/GenBank/DDBJ whole genome shotgun (WGS) entry which is preliminary data.</text>
</comment>
<dbReference type="SUPFAM" id="SSF82199">
    <property type="entry name" value="SET domain"/>
    <property type="match status" value="1"/>
</dbReference>
<dbReference type="STRING" id="1081109.A0A167ZNX4"/>
<dbReference type="InterPro" id="IPR050600">
    <property type="entry name" value="SETD3_SETD6_MTase"/>
</dbReference>
<evidence type="ECO:0000256" key="1">
    <source>
        <dbReference type="ARBA" id="ARBA00022603"/>
    </source>
</evidence>
<dbReference type="InterPro" id="IPR015353">
    <property type="entry name" value="Rubisco_LSMT_subst-bd"/>
</dbReference>
<dbReference type="PANTHER" id="PTHR13271:SF34">
    <property type="entry name" value="N-LYSINE METHYLTRANSFERASE SETD6"/>
    <property type="match status" value="1"/>
</dbReference>
<organism evidence="5 6">
    <name type="scientific">Moelleriella libera RCEF 2490</name>
    <dbReference type="NCBI Taxonomy" id="1081109"/>
    <lineage>
        <taxon>Eukaryota</taxon>
        <taxon>Fungi</taxon>
        <taxon>Dikarya</taxon>
        <taxon>Ascomycota</taxon>
        <taxon>Pezizomycotina</taxon>
        <taxon>Sordariomycetes</taxon>
        <taxon>Hypocreomycetidae</taxon>
        <taxon>Hypocreales</taxon>
        <taxon>Clavicipitaceae</taxon>
        <taxon>Moelleriella</taxon>
    </lineage>
</organism>
<dbReference type="PROSITE" id="PS50280">
    <property type="entry name" value="SET"/>
    <property type="match status" value="1"/>
</dbReference>
<evidence type="ECO:0000313" key="6">
    <source>
        <dbReference type="Proteomes" id="UP000078544"/>
    </source>
</evidence>
<dbReference type="InterPro" id="IPR044430">
    <property type="entry name" value="SETD6_SET"/>
</dbReference>
<evidence type="ECO:0000256" key="2">
    <source>
        <dbReference type="ARBA" id="ARBA00022679"/>
    </source>
</evidence>
<keyword evidence="3" id="KW-0949">S-adenosyl-L-methionine</keyword>
<reference evidence="5 6" key="1">
    <citation type="journal article" date="2016" name="Genome Biol. Evol.">
        <title>Divergent and convergent evolution of fungal pathogenicity.</title>
        <authorList>
            <person name="Shang Y."/>
            <person name="Xiao G."/>
            <person name="Zheng P."/>
            <person name="Cen K."/>
            <person name="Zhan S."/>
            <person name="Wang C."/>
        </authorList>
    </citation>
    <scope>NUCLEOTIDE SEQUENCE [LARGE SCALE GENOMIC DNA]</scope>
    <source>
        <strain evidence="5 6">RCEF 2490</strain>
    </source>
</reference>
<keyword evidence="6" id="KW-1185">Reference proteome</keyword>
<dbReference type="FunFam" id="3.90.1410.10:FF:000007">
    <property type="entry name" value="Ribosomal lysine N-methyltransferase 4"/>
    <property type="match status" value="1"/>
</dbReference>
<dbReference type="GO" id="GO:0032259">
    <property type="term" value="P:methylation"/>
    <property type="evidence" value="ECO:0007669"/>
    <property type="project" value="UniProtKB-KW"/>
</dbReference>
<dbReference type="AlphaFoldDB" id="A0A167ZNX4"/>
<dbReference type="EMBL" id="AZGY01000014">
    <property type="protein sequence ID" value="KZZ92917.1"/>
    <property type="molecule type" value="Genomic_DNA"/>
</dbReference>
<evidence type="ECO:0000313" key="5">
    <source>
        <dbReference type="EMBL" id="KZZ92917.1"/>
    </source>
</evidence>
<sequence>MGTETIATSSDGHAAKTAEFLRWFKNIPGTTFSDAIQIADLRCRDSGRGIVAVQDIPAESAIFTIPRHAIISTETSALPQKLPDMFESQGDEDHEQGLDSWSGLILVMMYEFLLEDQSRWKPYLDVLPEEFDTPMFWSNAELSELQASAVVGKIGKDSAEEMFRSRLLPAIRENPNVFTSSGQWSDNELLQLAHRMGSTIMAYAFDLEGEEAGDETGEDGWIEDREGKSLMGMVAMADILNADAEFNAHVSHGDDALVVTTLRNIQAGEEILNYYGPHPNSELLRRYGYVTDRHSRYDVVEIPWEAVQNCLVSELRVTPELVMNAMERLDSEEMEDVFVLERETVEPDSNGRLIGPAAMKDVPLDLKEQLKALVKVLQKMDDNLLPDKRKRSDKIRSILAGGLRLIASRYPTNLAEDQELLKQVDLSRRHRMAITVRLGEKRVIQEALDLLTAPTGYNAADPDVSTAKRVKRAAQ</sequence>
<dbReference type="GO" id="GO:0016279">
    <property type="term" value="F:protein-lysine N-methyltransferase activity"/>
    <property type="evidence" value="ECO:0007669"/>
    <property type="project" value="UniProtKB-UniRule"/>
</dbReference>
<keyword evidence="1" id="KW-0489">Methyltransferase</keyword>
<feature type="domain" description="SET" evidence="4">
    <location>
        <begin position="34"/>
        <end position="276"/>
    </location>
</feature>
<evidence type="ECO:0000259" key="4">
    <source>
        <dbReference type="PROSITE" id="PS50280"/>
    </source>
</evidence>
<dbReference type="GO" id="GO:0005634">
    <property type="term" value="C:nucleus"/>
    <property type="evidence" value="ECO:0007669"/>
    <property type="project" value="UniProtKB-SubCell"/>
</dbReference>
<dbReference type="InterPro" id="IPR001214">
    <property type="entry name" value="SET_dom"/>
</dbReference>